<dbReference type="SMART" id="SM00028">
    <property type="entry name" value="TPR"/>
    <property type="match status" value="2"/>
</dbReference>
<dbReference type="STRING" id="413434.SAMN04488132_101172"/>
<organism evidence="1 2">
    <name type="scientific">Sediminibacterium ginsengisoli</name>
    <dbReference type="NCBI Taxonomy" id="413434"/>
    <lineage>
        <taxon>Bacteria</taxon>
        <taxon>Pseudomonadati</taxon>
        <taxon>Bacteroidota</taxon>
        <taxon>Chitinophagia</taxon>
        <taxon>Chitinophagales</taxon>
        <taxon>Chitinophagaceae</taxon>
        <taxon>Sediminibacterium</taxon>
    </lineage>
</organism>
<name>A0A1T4JTG8_9BACT</name>
<proteinExistence type="predicted"/>
<dbReference type="AlphaFoldDB" id="A0A1T4JTG8"/>
<evidence type="ECO:0000313" key="2">
    <source>
        <dbReference type="Proteomes" id="UP000190888"/>
    </source>
</evidence>
<dbReference type="Pfam" id="PF14559">
    <property type="entry name" value="TPR_19"/>
    <property type="match status" value="1"/>
</dbReference>
<dbReference type="InterPro" id="IPR019734">
    <property type="entry name" value="TPR_rpt"/>
</dbReference>
<reference evidence="1 2" key="1">
    <citation type="submission" date="2017-02" db="EMBL/GenBank/DDBJ databases">
        <authorList>
            <person name="Peterson S.W."/>
        </authorList>
    </citation>
    <scope>NUCLEOTIDE SEQUENCE [LARGE SCALE GENOMIC DNA]</scope>
    <source>
        <strain evidence="1 2">DSM 22335</strain>
    </source>
</reference>
<dbReference type="SUPFAM" id="SSF48452">
    <property type="entry name" value="TPR-like"/>
    <property type="match status" value="1"/>
</dbReference>
<sequence length="276" mass="30807">MLLTGGGLVLLILLYFFGKTVSPAKSDTAKTNVAPVNQVVKFDDLLVKAKEHISAEQNARLTALENAVVRGDVKEQQIHVYHQLARFWADSAHIFEPYAWYTAEAAKLENSEKSLTFAAHLFLDNLITEGEPAIQTWLATNAKDLLEKALAINPGNDSSKIGLGACYMFGNISDNPMQGILPVREIVEKHPENLYGQKILGLGGRKSGQYDKAIDRFKIILQYEPKNVEAMLNIAECYELKGDKKDAVNWYQKARDLIAIPEAKTALNKRIEELKH</sequence>
<dbReference type="Gene3D" id="1.25.40.10">
    <property type="entry name" value="Tetratricopeptide repeat domain"/>
    <property type="match status" value="1"/>
</dbReference>
<gene>
    <name evidence="1" type="ORF">SAMN04488132_101172</name>
</gene>
<protein>
    <submittedName>
        <fullName evidence="1">TPR repeat-containing protein</fullName>
    </submittedName>
</protein>
<evidence type="ECO:0000313" key="1">
    <source>
        <dbReference type="EMBL" id="SJZ33439.1"/>
    </source>
</evidence>
<keyword evidence="2" id="KW-1185">Reference proteome</keyword>
<dbReference type="InterPro" id="IPR011990">
    <property type="entry name" value="TPR-like_helical_dom_sf"/>
</dbReference>
<accession>A0A1T4JTG8</accession>
<dbReference type="EMBL" id="FUWH01000001">
    <property type="protein sequence ID" value="SJZ33439.1"/>
    <property type="molecule type" value="Genomic_DNA"/>
</dbReference>
<dbReference type="Proteomes" id="UP000190888">
    <property type="component" value="Unassembled WGS sequence"/>
</dbReference>